<evidence type="ECO:0000313" key="2">
    <source>
        <dbReference type="Proteomes" id="UP001164539"/>
    </source>
</evidence>
<comment type="caution">
    <text evidence="1">The sequence shown here is derived from an EMBL/GenBank/DDBJ whole genome shotgun (WGS) entry which is preliminary data.</text>
</comment>
<dbReference type="Proteomes" id="UP001164539">
    <property type="component" value="Chromosome 5"/>
</dbReference>
<reference evidence="1 2" key="1">
    <citation type="journal article" date="2023" name="Science">
        <title>Complex scaffold remodeling in plant triterpene biosynthesis.</title>
        <authorList>
            <person name="De La Pena R."/>
            <person name="Hodgson H."/>
            <person name="Liu J.C."/>
            <person name="Stephenson M.J."/>
            <person name="Martin A.C."/>
            <person name="Owen C."/>
            <person name="Harkess A."/>
            <person name="Leebens-Mack J."/>
            <person name="Jimenez L.E."/>
            <person name="Osbourn A."/>
            <person name="Sattely E.S."/>
        </authorList>
    </citation>
    <scope>NUCLEOTIDE SEQUENCE [LARGE SCALE GENOMIC DNA]</scope>
    <source>
        <strain evidence="2">cv. JPN11</strain>
        <tissue evidence="1">Leaf</tissue>
    </source>
</reference>
<organism evidence="1 2">
    <name type="scientific">Melia azedarach</name>
    <name type="common">Chinaberry tree</name>
    <dbReference type="NCBI Taxonomy" id="155640"/>
    <lineage>
        <taxon>Eukaryota</taxon>
        <taxon>Viridiplantae</taxon>
        <taxon>Streptophyta</taxon>
        <taxon>Embryophyta</taxon>
        <taxon>Tracheophyta</taxon>
        <taxon>Spermatophyta</taxon>
        <taxon>Magnoliopsida</taxon>
        <taxon>eudicotyledons</taxon>
        <taxon>Gunneridae</taxon>
        <taxon>Pentapetalae</taxon>
        <taxon>rosids</taxon>
        <taxon>malvids</taxon>
        <taxon>Sapindales</taxon>
        <taxon>Meliaceae</taxon>
        <taxon>Melia</taxon>
    </lineage>
</organism>
<gene>
    <name evidence="1" type="ORF">OWV82_010230</name>
</gene>
<evidence type="ECO:0000313" key="1">
    <source>
        <dbReference type="EMBL" id="KAJ4718566.1"/>
    </source>
</evidence>
<proteinExistence type="predicted"/>
<dbReference type="EMBL" id="CM051398">
    <property type="protein sequence ID" value="KAJ4718566.1"/>
    <property type="molecule type" value="Genomic_DNA"/>
</dbReference>
<protein>
    <submittedName>
        <fullName evidence="1">Uncharacterized protein</fullName>
    </submittedName>
</protein>
<keyword evidence="2" id="KW-1185">Reference proteome</keyword>
<sequence>MNGNNPSEKHPVNPQQDPVSERCVEKDGGETSVEDNHRTSITSASDVAKSRKWVLPFVGFTLNLKERNHGASKRSKAAVNRTRTGNGRGSTENMPKRVELPLRSL</sequence>
<name>A0ACC1Y4A4_MELAZ</name>
<accession>A0ACC1Y4A4</accession>